<dbReference type="Proteomes" id="UP000474024">
    <property type="component" value="Unassembled WGS sequence"/>
</dbReference>
<proteinExistence type="inferred from homology"/>
<protein>
    <submittedName>
        <fullName evidence="2">ISLre2 family transposase</fullName>
    </submittedName>
</protein>
<comment type="caution">
    <text evidence="2">The sequence shown here is derived from an EMBL/GenBank/DDBJ whole genome shotgun (WGS) entry which is preliminary data.</text>
</comment>
<reference evidence="2 3" key="1">
    <citation type="submission" date="2019-08" db="EMBL/GenBank/DDBJ databases">
        <title>In-depth cultivation of the pig gut microbiome towards novel bacterial diversity and tailored functional studies.</title>
        <authorList>
            <person name="Wylensek D."/>
            <person name="Hitch T.C.A."/>
            <person name="Clavel T."/>
        </authorList>
    </citation>
    <scope>NUCLEOTIDE SEQUENCE [LARGE SCALE GENOMIC DNA]</scope>
    <source>
        <strain evidence="2 3">MUC/MUC-530-WT-4D</strain>
    </source>
</reference>
<dbReference type="NCBIfam" id="NF033529">
    <property type="entry name" value="transpos_ISLre2"/>
    <property type="match status" value="1"/>
</dbReference>
<dbReference type="EMBL" id="VUNI01000004">
    <property type="protein sequence ID" value="MST74118.1"/>
    <property type="molecule type" value="Genomic_DNA"/>
</dbReference>
<keyword evidence="3" id="KW-1185">Reference proteome</keyword>
<dbReference type="RefSeq" id="WP_154428940.1">
    <property type="nucleotide sequence ID" value="NZ_VUNI01000004.1"/>
</dbReference>
<organism evidence="2 3">
    <name type="scientific">Roseburia porci</name>
    <dbReference type="NCBI Taxonomy" id="2605790"/>
    <lineage>
        <taxon>Bacteria</taxon>
        <taxon>Bacillati</taxon>
        <taxon>Bacillota</taxon>
        <taxon>Clostridia</taxon>
        <taxon>Lachnospirales</taxon>
        <taxon>Lachnospiraceae</taxon>
        <taxon>Roseburia</taxon>
    </lineage>
</organism>
<dbReference type="InterPro" id="IPR009620">
    <property type="entry name" value="UPF0236"/>
</dbReference>
<accession>A0A6L5YPA8</accession>
<evidence type="ECO:0000313" key="3">
    <source>
        <dbReference type="Proteomes" id="UP000474024"/>
    </source>
</evidence>
<gene>
    <name evidence="2" type="ORF">FYJ75_03575</name>
</gene>
<sequence length="484" mass="55296">MSTSIQYFNEVGIKRIEKISEEYHTDPTKIAEYIEGITSVVVDFGLSLISEEWNSLDDILHQRRDTRPEWQVVRTDETSLGTSLGVVRYHKTLFKNKFTGERRYLLDELLGVEAHARMTEDAEAAMLREAVDSCYRKGGENASISNFEVSKQTVMNKVHALRFPTVVAPFKKRKSEVLYIDADEDHISLQYLEQKGDIKDSHSNTFMPKIAYVYEGVEANGDRNSLLNVKYFGGGYEGTQGVKELWTEIYDYIESTYDQDVLKKIYINGDGAEWIKTGAKIHAKASFVLDKFHMHKYILAATSHLMDSKDDAKKEIWRAVNSKSKHRMMAAFEHILEVTDSETKAKAVERSRDYIASHWSAIMTGVRNRKDEIHCSAEGHVSHVFADRMSSRPLGWSRTGADKIARLRVYQFNGGNMLELVRYQKVCLPKAAGCEEKNISYADIQASLSHNKRELGKVADLPWYSIPYPQIKKIASLKNHIWGL</sequence>
<evidence type="ECO:0000313" key="2">
    <source>
        <dbReference type="EMBL" id="MST74118.1"/>
    </source>
</evidence>
<evidence type="ECO:0000256" key="1">
    <source>
        <dbReference type="ARBA" id="ARBA00006539"/>
    </source>
</evidence>
<dbReference type="Pfam" id="PF06782">
    <property type="entry name" value="UPF0236"/>
    <property type="match status" value="1"/>
</dbReference>
<dbReference type="AlphaFoldDB" id="A0A6L5YPA8"/>
<comment type="similarity">
    <text evidence="1">Belongs to the UPF0236 family.</text>
</comment>
<name>A0A6L5YPA8_9FIRM</name>